<dbReference type="EMBL" id="JAOUSE010000083">
    <property type="protein sequence ID" value="MCU9595836.1"/>
    <property type="molecule type" value="Genomic_DNA"/>
</dbReference>
<gene>
    <name evidence="1" type="ORF">OEV82_15635</name>
</gene>
<accession>A0ABT2WJG5</accession>
<evidence type="ECO:0000313" key="1">
    <source>
        <dbReference type="EMBL" id="MCU9595836.1"/>
    </source>
</evidence>
<keyword evidence="2" id="KW-1185">Reference proteome</keyword>
<dbReference type="Proteomes" id="UP001208656">
    <property type="component" value="Unassembled WGS sequence"/>
</dbReference>
<sequence length="48" mass="5507">MKDQSNKKQTGKASHVEFGIEFGNINANKFMELATDHLSRKTKKNKKQ</sequence>
<dbReference type="RefSeq" id="WP_173659014.1">
    <property type="nucleotide sequence ID" value="NZ_JAOUSE010000083.1"/>
</dbReference>
<protein>
    <recommendedName>
        <fullName evidence="3">YfhE family protein</fullName>
    </recommendedName>
</protein>
<name>A0ABT2WJG5_9BACI</name>
<reference evidence="1 2" key="1">
    <citation type="submission" date="2022-10" db="EMBL/GenBank/DDBJ databases">
        <title>Description of Fervidibacillus gen. nov. in the family Fervidibacillaceae fam. nov. with two species, Fervidibacillus albus sp. nov., and Fervidibacillus halotolerans sp. nov., isolated from tidal flat sediments.</title>
        <authorList>
            <person name="Kwon K.K."/>
            <person name="Yang S.-H."/>
        </authorList>
    </citation>
    <scope>NUCLEOTIDE SEQUENCE [LARGE SCALE GENOMIC DNA]</scope>
    <source>
        <strain evidence="1 2">DSM 23332</strain>
    </source>
</reference>
<evidence type="ECO:0008006" key="3">
    <source>
        <dbReference type="Google" id="ProtNLM"/>
    </source>
</evidence>
<evidence type="ECO:0000313" key="2">
    <source>
        <dbReference type="Proteomes" id="UP001208656"/>
    </source>
</evidence>
<comment type="caution">
    <text evidence="1">The sequence shown here is derived from an EMBL/GenBank/DDBJ whole genome shotgun (WGS) entry which is preliminary data.</text>
</comment>
<proteinExistence type="predicted"/>
<organism evidence="1 2">
    <name type="scientific">Pallidibacillus thermolactis</name>
    <dbReference type="NCBI Taxonomy" id="251051"/>
    <lineage>
        <taxon>Bacteria</taxon>
        <taxon>Bacillati</taxon>
        <taxon>Bacillota</taxon>
        <taxon>Bacilli</taxon>
        <taxon>Bacillales</taxon>
        <taxon>Bacillaceae</taxon>
        <taxon>Pallidibacillus</taxon>
    </lineage>
</organism>